<dbReference type="InterPro" id="IPR002104">
    <property type="entry name" value="Integrase_catalytic"/>
</dbReference>
<evidence type="ECO:0000313" key="11">
    <source>
        <dbReference type="EMBL" id="DAF87948.1"/>
    </source>
</evidence>
<dbReference type="PANTHER" id="PTHR30349:SF41">
    <property type="entry name" value="INTEGRASE_RECOMBINASE PROTEIN MJ0367-RELATED"/>
    <property type="match status" value="1"/>
</dbReference>
<dbReference type="InterPro" id="IPR044068">
    <property type="entry name" value="CB"/>
</dbReference>
<organism evidence="11">
    <name type="scientific">Siphoviridae sp. ctNEy24</name>
    <dbReference type="NCBI Taxonomy" id="2825466"/>
    <lineage>
        <taxon>Viruses</taxon>
        <taxon>Duplodnaviria</taxon>
        <taxon>Heunggongvirae</taxon>
        <taxon>Uroviricota</taxon>
        <taxon>Caudoviricetes</taxon>
    </lineage>
</organism>
<evidence type="ECO:0000256" key="8">
    <source>
        <dbReference type="PROSITE-ProRule" id="PRU01248"/>
    </source>
</evidence>
<dbReference type="GO" id="GO:0003677">
    <property type="term" value="F:DNA binding"/>
    <property type="evidence" value="ECO:0007669"/>
    <property type="project" value="UniProtKB-UniRule"/>
</dbReference>
<evidence type="ECO:0000256" key="1">
    <source>
        <dbReference type="ARBA" id="ARBA00008857"/>
    </source>
</evidence>
<dbReference type="SUPFAM" id="SSF56349">
    <property type="entry name" value="DNA breaking-rejoining enzymes"/>
    <property type="match status" value="1"/>
</dbReference>
<evidence type="ECO:0000256" key="7">
    <source>
        <dbReference type="ARBA" id="ARBA00023195"/>
    </source>
</evidence>
<keyword evidence="7" id="KW-1160">Virus entry into host cell</keyword>
<keyword evidence="6" id="KW-0233">DNA recombination</keyword>
<dbReference type="EMBL" id="BK015974">
    <property type="protein sequence ID" value="DAF87948.1"/>
    <property type="molecule type" value="Genomic_DNA"/>
</dbReference>
<accession>A0A8S5U0F9</accession>
<sequence>MGVPKKIRRASNPVGVCLEDAFNKFIIEKEALQRSAATVESYQKSYQRFLQSFEGEIDGDTFLCSELTEDTIFEWMAALKSDGIRPQSINHYLRDMRTFVNWCKKKEYITGKFNVQLTKTQEELPKDYSKEEMDLLLRKPIHKDEFVEWRMWAIVNFIYATGAREDTICNLAVGTVDLKSKRIVYTHTKNKKPQVIPISNALASVLREYIKMWRSDARASDYLFCSISGEKLSGNAIRKAYATYSHKRGVDKTSLHGIRHTFAREWILADGSPFKLQKLLGHSTLDMTKNYVKLYGNDLSEDINEFNPLDKAKKKYERTKKVR</sequence>
<comment type="similarity">
    <text evidence="1">Belongs to the 'phage' integrase family.</text>
</comment>
<keyword evidence="7" id="KW-1179">Viral genome integration</keyword>
<dbReference type="GO" id="GO:0044826">
    <property type="term" value="P:viral genome integration into host DNA"/>
    <property type="evidence" value="ECO:0007669"/>
    <property type="project" value="UniProtKB-KW"/>
</dbReference>
<name>A0A8S5U0F9_9CAUD</name>
<evidence type="ECO:0000256" key="3">
    <source>
        <dbReference type="ARBA" id="ARBA00022679"/>
    </source>
</evidence>
<keyword evidence="4" id="KW-0378">Hydrolase</keyword>
<dbReference type="GO" id="GO:0015074">
    <property type="term" value="P:DNA integration"/>
    <property type="evidence" value="ECO:0007669"/>
    <property type="project" value="InterPro"/>
</dbReference>
<dbReference type="Gene3D" id="1.10.443.10">
    <property type="entry name" value="Intergrase catalytic core"/>
    <property type="match status" value="1"/>
</dbReference>
<evidence type="ECO:0000256" key="5">
    <source>
        <dbReference type="ARBA" id="ARBA00023125"/>
    </source>
</evidence>
<evidence type="ECO:0000256" key="2">
    <source>
        <dbReference type="ARBA" id="ARBA00016082"/>
    </source>
</evidence>
<keyword evidence="3" id="KW-0808">Transferase</keyword>
<dbReference type="GO" id="GO:0075713">
    <property type="term" value="P:establishment of integrated proviral latency"/>
    <property type="evidence" value="ECO:0007669"/>
    <property type="project" value="UniProtKB-KW"/>
</dbReference>
<dbReference type="CDD" id="cd00397">
    <property type="entry name" value="DNA_BRE_C"/>
    <property type="match status" value="1"/>
</dbReference>
<dbReference type="InterPro" id="IPR050090">
    <property type="entry name" value="Tyrosine_recombinase_XerCD"/>
</dbReference>
<dbReference type="PANTHER" id="PTHR30349">
    <property type="entry name" value="PHAGE INTEGRASE-RELATED"/>
    <property type="match status" value="1"/>
</dbReference>
<keyword evidence="7" id="KW-0229">DNA integration</keyword>
<dbReference type="InterPro" id="IPR011010">
    <property type="entry name" value="DNA_brk_join_enz"/>
</dbReference>
<feature type="domain" description="Tyr recombinase" evidence="9">
    <location>
        <begin position="123"/>
        <end position="304"/>
    </location>
</feature>
<dbReference type="GO" id="GO:0016740">
    <property type="term" value="F:transferase activity"/>
    <property type="evidence" value="ECO:0007669"/>
    <property type="project" value="UniProtKB-KW"/>
</dbReference>
<dbReference type="InterPro" id="IPR010998">
    <property type="entry name" value="Integrase_recombinase_N"/>
</dbReference>
<dbReference type="PROSITE" id="PS51898">
    <property type="entry name" value="TYR_RECOMBINASE"/>
    <property type="match status" value="1"/>
</dbReference>
<keyword evidence="5 8" id="KW-0238">DNA-binding</keyword>
<dbReference type="GO" id="GO:0006310">
    <property type="term" value="P:DNA recombination"/>
    <property type="evidence" value="ECO:0007669"/>
    <property type="project" value="UniProtKB-KW"/>
</dbReference>
<reference evidence="11" key="1">
    <citation type="journal article" date="2021" name="Proc. Natl. Acad. Sci. U.S.A.">
        <title>A Catalog of Tens of Thousands of Viruses from Human Metagenomes Reveals Hidden Associations with Chronic Diseases.</title>
        <authorList>
            <person name="Tisza M.J."/>
            <person name="Buck C.B."/>
        </authorList>
    </citation>
    <scope>NUCLEOTIDE SEQUENCE</scope>
    <source>
        <strain evidence="11">CtNEy24</strain>
    </source>
</reference>
<evidence type="ECO:0000259" key="10">
    <source>
        <dbReference type="PROSITE" id="PS51900"/>
    </source>
</evidence>
<dbReference type="Pfam" id="PF00589">
    <property type="entry name" value="Phage_integrase"/>
    <property type="match status" value="1"/>
</dbReference>
<dbReference type="Gene3D" id="1.10.150.130">
    <property type="match status" value="1"/>
</dbReference>
<protein>
    <recommendedName>
        <fullName evidence="2">Integrase</fullName>
    </recommendedName>
</protein>
<evidence type="ECO:0000259" key="9">
    <source>
        <dbReference type="PROSITE" id="PS51898"/>
    </source>
</evidence>
<dbReference type="PROSITE" id="PS51900">
    <property type="entry name" value="CB"/>
    <property type="match status" value="1"/>
</dbReference>
<proteinExistence type="inferred from homology"/>
<dbReference type="InterPro" id="IPR013762">
    <property type="entry name" value="Integrase-like_cat_sf"/>
</dbReference>
<feature type="domain" description="Core-binding (CB)" evidence="10">
    <location>
        <begin position="16"/>
        <end position="104"/>
    </location>
</feature>
<evidence type="ECO:0000256" key="6">
    <source>
        <dbReference type="ARBA" id="ARBA00023172"/>
    </source>
</evidence>
<evidence type="ECO:0000256" key="4">
    <source>
        <dbReference type="ARBA" id="ARBA00022801"/>
    </source>
</evidence>
<dbReference type="GO" id="GO:0016787">
    <property type="term" value="F:hydrolase activity"/>
    <property type="evidence" value="ECO:0007669"/>
    <property type="project" value="UniProtKB-KW"/>
</dbReference>